<dbReference type="EMBL" id="CAWUPB010000026">
    <property type="protein sequence ID" value="CAK7322476.1"/>
    <property type="molecule type" value="Genomic_DNA"/>
</dbReference>
<protein>
    <submittedName>
        <fullName evidence="1">Uncharacterized protein</fullName>
    </submittedName>
</protein>
<dbReference type="AlphaFoldDB" id="A0AAV1QR33"/>
<gene>
    <name evidence="1" type="ORF">DCAF_LOCUS86</name>
</gene>
<sequence length="50" mass="5834">MRPIFNIARYGEKLKELTQMNTFNAFSAGSAYRYKTEQKYKTVEMTAFTG</sequence>
<organism evidence="1 2">
    <name type="scientific">Dovyalis caffra</name>
    <dbReference type="NCBI Taxonomy" id="77055"/>
    <lineage>
        <taxon>Eukaryota</taxon>
        <taxon>Viridiplantae</taxon>
        <taxon>Streptophyta</taxon>
        <taxon>Embryophyta</taxon>
        <taxon>Tracheophyta</taxon>
        <taxon>Spermatophyta</taxon>
        <taxon>Magnoliopsida</taxon>
        <taxon>eudicotyledons</taxon>
        <taxon>Gunneridae</taxon>
        <taxon>Pentapetalae</taxon>
        <taxon>rosids</taxon>
        <taxon>fabids</taxon>
        <taxon>Malpighiales</taxon>
        <taxon>Salicaceae</taxon>
        <taxon>Flacourtieae</taxon>
        <taxon>Dovyalis</taxon>
    </lineage>
</organism>
<dbReference type="Proteomes" id="UP001314170">
    <property type="component" value="Unassembled WGS sequence"/>
</dbReference>
<reference evidence="1 2" key="1">
    <citation type="submission" date="2024-01" db="EMBL/GenBank/DDBJ databases">
        <authorList>
            <person name="Waweru B."/>
        </authorList>
    </citation>
    <scope>NUCLEOTIDE SEQUENCE [LARGE SCALE GENOMIC DNA]</scope>
</reference>
<name>A0AAV1QR33_9ROSI</name>
<evidence type="ECO:0000313" key="1">
    <source>
        <dbReference type="EMBL" id="CAK7322476.1"/>
    </source>
</evidence>
<proteinExistence type="predicted"/>
<keyword evidence="2" id="KW-1185">Reference proteome</keyword>
<evidence type="ECO:0000313" key="2">
    <source>
        <dbReference type="Proteomes" id="UP001314170"/>
    </source>
</evidence>
<comment type="caution">
    <text evidence="1">The sequence shown here is derived from an EMBL/GenBank/DDBJ whole genome shotgun (WGS) entry which is preliminary data.</text>
</comment>
<accession>A0AAV1QR33</accession>